<feature type="transmembrane region" description="Helical" evidence="1">
    <location>
        <begin position="6"/>
        <end position="28"/>
    </location>
</feature>
<name>A0A4U8S9A1_9HELI</name>
<sequence length="123" mass="14172">MESLMQILLIPIFLLLCFVTFWLLRFWVGLFVPDDKNMSVLKKIAYTIFGILFFILSPPITFTNITILLCSCVIVMLIMKYIAPMLYTKTILFTKKHSNDVFVLLVCLLLFALIACLLNGKIQ</sequence>
<proteinExistence type="predicted"/>
<dbReference type="AlphaFoldDB" id="A0A4U8S9A1"/>
<comment type="caution">
    <text evidence="2">The sequence shown here is derived from an EMBL/GenBank/DDBJ whole genome shotgun (WGS) entry which is preliminary data.</text>
</comment>
<evidence type="ECO:0000256" key="1">
    <source>
        <dbReference type="SAM" id="Phobius"/>
    </source>
</evidence>
<feature type="transmembrane region" description="Helical" evidence="1">
    <location>
        <begin position="102"/>
        <end position="120"/>
    </location>
</feature>
<accession>A0A4U8S9A1</accession>
<dbReference type="Proteomes" id="UP000029878">
    <property type="component" value="Unassembled WGS sequence"/>
</dbReference>
<feature type="transmembrane region" description="Helical" evidence="1">
    <location>
        <begin position="62"/>
        <end position="82"/>
    </location>
</feature>
<keyword evidence="1" id="KW-0472">Membrane</keyword>
<protein>
    <submittedName>
        <fullName evidence="2">Uncharacterized protein</fullName>
    </submittedName>
</protein>
<dbReference type="EMBL" id="JRPL02000018">
    <property type="protein sequence ID" value="TLD82588.1"/>
    <property type="molecule type" value="Genomic_DNA"/>
</dbReference>
<organism evidence="2 3">
    <name type="scientific">Helicobacter trogontum</name>
    <dbReference type="NCBI Taxonomy" id="50960"/>
    <lineage>
        <taxon>Bacteria</taxon>
        <taxon>Pseudomonadati</taxon>
        <taxon>Campylobacterota</taxon>
        <taxon>Epsilonproteobacteria</taxon>
        <taxon>Campylobacterales</taxon>
        <taxon>Helicobacteraceae</taxon>
        <taxon>Helicobacter</taxon>
    </lineage>
</organism>
<feature type="transmembrane region" description="Helical" evidence="1">
    <location>
        <begin position="40"/>
        <end position="56"/>
    </location>
</feature>
<evidence type="ECO:0000313" key="3">
    <source>
        <dbReference type="Proteomes" id="UP000029878"/>
    </source>
</evidence>
<gene>
    <name evidence="2" type="ORF">LS81_007510</name>
</gene>
<reference evidence="2 3" key="1">
    <citation type="journal article" date="2014" name="Genome Announc.">
        <title>Draft genome sequences of eight enterohepatic helicobacter species isolated from both laboratory and wild rodents.</title>
        <authorList>
            <person name="Sheh A."/>
            <person name="Shen Z."/>
            <person name="Fox J.G."/>
        </authorList>
    </citation>
    <scope>NUCLEOTIDE SEQUENCE [LARGE SCALE GENOMIC DNA]</scope>
    <source>
        <strain evidence="2 3">ATCC 700114</strain>
    </source>
</reference>
<evidence type="ECO:0000313" key="2">
    <source>
        <dbReference type="EMBL" id="TLD82588.1"/>
    </source>
</evidence>
<keyword evidence="1" id="KW-0812">Transmembrane</keyword>
<keyword evidence="1" id="KW-1133">Transmembrane helix</keyword>